<dbReference type="InterPro" id="IPR050834">
    <property type="entry name" value="Glycosyltransf_2"/>
</dbReference>
<dbReference type="InterPro" id="IPR001173">
    <property type="entry name" value="Glyco_trans_2-like"/>
</dbReference>
<dbReference type="InterPro" id="IPR029044">
    <property type="entry name" value="Nucleotide-diphossugar_trans"/>
</dbReference>
<evidence type="ECO:0000313" key="3">
    <source>
        <dbReference type="Proteomes" id="UP000178869"/>
    </source>
</evidence>
<dbReference type="Gene3D" id="3.90.550.10">
    <property type="entry name" value="Spore Coat Polysaccharide Biosynthesis Protein SpsA, Chain A"/>
    <property type="match status" value="1"/>
</dbReference>
<dbReference type="PANTHER" id="PTHR43685">
    <property type="entry name" value="GLYCOSYLTRANSFERASE"/>
    <property type="match status" value="1"/>
</dbReference>
<dbReference type="AlphaFoldDB" id="A0A1G2PC07"/>
<dbReference type="CDD" id="cd04186">
    <property type="entry name" value="GT_2_like_c"/>
    <property type="match status" value="1"/>
</dbReference>
<organism evidence="2 3">
    <name type="scientific">Candidatus Terrybacteria bacterium RIFCSPHIGHO2_01_FULL_43_35</name>
    <dbReference type="NCBI Taxonomy" id="1802361"/>
    <lineage>
        <taxon>Bacteria</taxon>
        <taxon>Candidatus Terryibacteriota</taxon>
    </lineage>
</organism>
<evidence type="ECO:0000259" key="1">
    <source>
        <dbReference type="Pfam" id="PF00535"/>
    </source>
</evidence>
<dbReference type="Pfam" id="PF00535">
    <property type="entry name" value="Glycos_transf_2"/>
    <property type="match status" value="1"/>
</dbReference>
<dbReference type="Proteomes" id="UP000178869">
    <property type="component" value="Unassembled WGS sequence"/>
</dbReference>
<comment type="caution">
    <text evidence="2">The sequence shown here is derived from an EMBL/GenBank/DDBJ whole genome shotgun (WGS) entry which is preliminary data.</text>
</comment>
<accession>A0A1G2PC07</accession>
<dbReference type="PANTHER" id="PTHR43685:SF2">
    <property type="entry name" value="GLYCOSYLTRANSFERASE 2-LIKE DOMAIN-CONTAINING PROTEIN"/>
    <property type="match status" value="1"/>
</dbReference>
<gene>
    <name evidence="2" type="ORF">A2828_01230</name>
</gene>
<dbReference type="SUPFAM" id="SSF53448">
    <property type="entry name" value="Nucleotide-diphospho-sugar transferases"/>
    <property type="match status" value="1"/>
</dbReference>
<feature type="domain" description="Glycosyltransferase 2-like" evidence="1">
    <location>
        <begin position="8"/>
        <end position="136"/>
    </location>
</feature>
<dbReference type="EMBL" id="MHSR01000025">
    <property type="protein sequence ID" value="OHA45876.1"/>
    <property type="molecule type" value="Genomic_DNA"/>
</dbReference>
<sequence length="347" mass="40478">MQNQPLVSVNMVVYNGMHWLEKCLDSLLNQTYPNIEILILDNGSKDGSRKWLQDFTSKYEKIRLVLNEKNLGFASAHNIGIKMAKGKFVCLLNQDIILDEQFIANALTGFVFGNTDNARIAAVQSKLCRLTQNLKKTNILDSTGLVILKNRRVISRGQGQEDRGQYEQRKFIFGADGALPLYSKEALEDIKIPTANGEWEYFDEDYFMYKEDVDLAWRFILFGWRTVYIPEAKAWHARGAGESAARSSMAIIKERRKVPSWTKFYSWKNQRLMQVKNESSALFIKHLPLILWKEFRSLLYIIFLEPQNLKAIPAFIMQFPKALRKRSYITRHKRINDNEMNQWFNQT</sequence>
<name>A0A1G2PC07_9BACT</name>
<evidence type="ECO:0000313" key="2">
    <source>
        <dbReference type="EMBL" id="OHA45876.1"/>
    </source>
</evidence>
<proteinExistence type="predicted"/>
<reference evidence="2 3" key="1">
    <citation type="journal article" date="2016" name="Nat. Commun.">
        <title>Thousands of microbial genomes shed light on interconnected biogeochemical processes in an aquifer system.</title>
        <authorList>
            <person name="Anantharaman K."/>
            <person name="Brown C.T."/>
            <person name="Hug L.A."/>
            <person name="Sharon I."/>
            <person name="Castelle C.J."/>
            <person name="Probst A.J."/>
            <person name="Thomas B.C."/>
            <person name="Singh A."/>
            <person name="Wilkins M.J."/>
            <person name="Karaoz U."/>
            <person name="Brodie E.L."/>
            <person name="Williams K.H."/>
            <person name="Hubbard S.S."/>
            <person name="Banfield J.F."/>
        </authorList>
    </citation>
    <scope>NUCLEOTIDE SEQUENCE [LARGE SCALE GENOMIC DNA]</scope>
</reference>
<protein>
    <recommendedName>
        <fullName evidence="1">Glycosyltransferase 2-like domain-containing protein</fullName>
    </recommendedName>
</protein>